<feature type="region of interest" description="Disordered" evidence="1">
    <location>
        <begin position="1"/>
        <end position="135"/>
    </location>
</feature>
<feature type="compositionally biased region" description="Basic residues" evidence="1">
    <location>
        <begin position="32"/>
        <end position="47"/>
    </location>
</feature>
<feature type="region of interest" description="Disordered" evidence="1">
    <location>
        <begin position="166"/>
        <end position="188"/>
    </location>
</feature>
<proteinExistence type="predicted"/>
<comment type="caution">
    <text evidence="2">The sequence shown here is derived from an EMBL/GenBank/DDBJ whole genome shotgun (WGS) entry which is preliminary data.</text>
</comment>
<evidence type="ECO:0000313" key="2">
    <source>
        <dbReference type="EMBL" id="KAJ7686378.1"/>
    </source>
</evidence>
<protein>
    <submittedName>
        <fullName evidence="2">Uncharacterized protein</fullName>
    </submittedName>
</protein>
<feature type="compositionally biased region" description="Low complexity" evidence="1">
    <location>
        <begin position="101"/>
        <end position="115"/>
    </location>
</feature>
<dbReference type="AlphaFoldDB" id="A0AAD7D9I5"/>
<dbReference type="Proteomes" id="UP001221757">
    <property type="component" value="Unassembled WGS sequence"/>
</dbReference>
<evidence type="ECO:0000256" key="1">
    <source>
        <dbReference type="SAM" id="MobiDB-lite"/>
    </source>
</evidence>
<sequence length="226" mass="24486">MQTTRAAHAAPKSRKGIKKLARQPQSSLNRVARSHPARGAERRKNKARAPQSALKEGTRPSPTRPHGPSSPVPLPRRRRWTGIAAPAHRGCPHAPPRRMQRSAARGPRVRAAAGRYFVPPPPPARLGNDGRPSWGGWRIERDGAWGARGASKSKRSNFRRADIASPRAGVRRDRAVKEGTGGWATRSPDSFNARAIRALPQERSSGRRTAPGAFLVCRSAVTAGSS</sequence>
<gene>
    <name evidence="2" type="ORF">B0H17DRAFT_1204285</name>
</gene>
<keyword evidence="3" id="KW-1185">Reference proteome</keyword>
<evidence type="ECO:0000313" key="3">
    <source>
        <dbReference type="Proteomes" id="UP001221757"/>
    </source>
</evidence>
<feature type="compositionally biased region" description="Basic residues" evidence="1">
    <location>
        <begin position="11"/>
        <end position="21"/>
    </location>
</feature>
<organism evidence="2 3">
    <name type="scientific">Mycena rosella</name>
    <name type="common">Pink bonnet</name>
    <name type="synonym">Agaricus rosellus</name>
    <dbReference type="NCBI Taxonomy" id="1033263"/>
    <lineage>
        <taxon>Eukaryota</taxon>
        <taxon>Fungi</taxon>
        <taxon>Dikarya</taxon>
        <taxon>Basidiomycota</taxon>
        <taxon>Agaricomycotina</taxon>
        <taxon>Agaricomycetes</taxon>
        <taxon>Agaricomycetidae</taxon>
        <taxon>Agaricales</taxon>
        <taxon>Marasmiineae</taxon>
        <taxon>Mycenaceae</taxon>
        <taxon>Mycena</taxon>
    </lineage>
</organism>
<dbReference type="EMBL" id="JARKIE010000096">
    <property type="protein sequence ID" value="KAJ7686378.1"/>
    <property type="molecule type" value="Genomic_DNA"/>
</dbReference>
<name>A0AAD7D9I5_MYCRO</name>
<reference evidence="2" key="1">
    <citation type="submission" date="2023-03" db="EMBL/GenBank/DDBJ databases">
        <title>Massive genome expansion in bonnet fungi (Mycena s.s.) driven by repeated elements and novel gene families across ecological guilds.</title>
        <authorList>
            <consortium name="Lawrence Berkeley National Laboratory"/>
            <person name="Harder C.B."/>
            <person name="Miyauchi S."/>
            <person name="Viragh M."/>
            <person name="Kuo A."/>
            <person name="Thoen E."/>
            <person name="Andreopoulos B."/>
            <person name="Lu D."/>
            <person name="Skrede I."/>
            <person name="Drula E."/>
            <person name="Henrissat B."/>
            <person name="Morin E."/>
            <person name="Kohler A."/>
            <person name="Barry K."/>
            <person name="LaButti K."/>
            <person name="Morin E."/>
            <person name="Salamov A."/>
            <person name="Lipzen A."/>
            <person name="Mereny Z."/>
            <person name="Hegedus B."/>
            <person name="Baldrian P."/>
            <person name="Stursova M."/>
            <person name="Weitz H."/>
            <person name="Taylor A."/>
            <person name="Grigoriev I.V."/>
            <person name="Nagy L.G."/>
            <person name="Martin F."/>
            <person name="Kauserud H."/>
        </authorList>
    </citation>
    <scope>NUCLEOTIDE SEQUENCE</scope>
    <source>
        <strain evidence="2">CBHHK067</strain>
    </source>
</reference>
<accession>A0AAD7D9I5</accession>
<feature type="compositionally biased region" description="Pro residues" evidence="1">
    <location>
        <begin position="62"/>
        <end position="74"/>
    </location>
</feature>